<dbReference type="SUPFAM" id="SSF56176">
    <property type="entry name" value="FAD-binding/transporter-associated domain-like"/>
    <property type="match status" value="1"/>
</dbReference>
<comment type="cofactor">
    <cofactor evidence="1">
        <name>FAD</name>
        <dbReference type="ChEBI" id="CHEBI:57692"/>
    </cofactor>
</comment>
<evidence type="ECO:0000256" key="7">
    <source>
        <dbReference type="SAM" id="SignalP"/>
    </source>
</evidence>
<keyword evidence="6" id="KW-0472">Membrane</keyword>
<feature type="signal peptide" evidence="7">
    <location>
        <begin position="1"/>
        <end position="21"/>
    </location>
</feature>
<dbReference type="PROSITE" id="PS51387">
    <property type="entry name" value="FAD_PCMH"/>
    <property type="match status" value="1"/>
</dbReference>
<dbReference type="InterPro" id="IPR050416">
    <property type="entry name" value="FAD-linked_Oxidoreductase"/>
</dbReference>
<evidence type="ECO:0000256" key="4">
    <source>
        <dbReference type="ARBA" id="ARBA00022827"/>
    </source>
</evidence>
<accession>A0A8H4PZG2</accession>
<dbReference type="InterPro" id="IPR036318">
    <property type="entry name" value="FAD-bd_PCMH-like_sf"/>
</dbReference>
<dbReference type="Gene3D" id="3.40.462.20">
    <property type="match status" value="1"/>
</dbReference>
<evidence type="ECO:0000256" key="5">
    <source>
        <dbReference type="ARBA" id="ARBA00023002"/>
    </source>
</evidence>
<dbReference type="Proteomes" id="UP000557566">
    <property type="component" value="Unassembled WGS sequence"/>
</dbReference>
<keyword evidence="3" id="KW-0285">Flavoprotein</keyword>
<comment type="similarity">
    <text evidence="2">Belongs to the oxygen-dependent FAD-linked oxidoreductase family.</text>
</comment>
<keyword evidence="10" id="KW-1185">Reference proteome</keyword>
<organism evidence="9 10">
    <name type="scientific">Ophiocordyceps sinensis</name>
    <dbReference type="NCBI Taxonomy" id="72228"/>
    <lineage>
        <taxon>Eukaryota</taxon>
        <taxon>Fungi</taxon>
        <taxon>Dikarya</taxon>
        <taxon>Ascomycota</taxon>
        <taxon>Pezizomycotina</taxon>
        <taxon>Sordariomycetes</taxon>
        <taxon>Hypocreomycetidae</taxon>
        <taxon>Hypocreales</taxon>
        <taxon>Ophiocordycipitaceae</taxon>
        <taxon>Ophiocordyceps</taxon>
    </lineage>
</organism>
<keyword evidence="4" id="KW-0274">FAD</keyword>
<evidence type="ECO:0000256" key="2">
    <source>
        <dbReference type="ARBA" id="ARBA00005466"/>
    </source>
</evidence>
<keyword evidence="5" id="KW-0560">Oxidoreductase</keyword>
<dbReference type="OrthoDB" id="9996127at2759"/>
<evidence type="ECO:0000256" key="1">
    <source>
        <dbReference type="ARBA" id="ARBA00001974"/>
    </source>
</evidence>
<evidence type="ECO:0000313" key="10">
    <source>
        <dbReference type="Proteomes" id="UP000557566"/>
    </source>
</evidence>
<dbReference type="Gene3D" id="3.30.465.10">
    <property type="match status" value="1"/>
</dbReference>
<dbReference type="PANTHER" id="PTHR42973:SF9">
    <property type="entry name" value="FAD-BINDING PCMH-TYPE DOMAIN-CONTAINING PROTEIN-RELATED"/>
    <property type="match status" value="1"/>
</dbReference>
<dbReference type="GO" id="GO:0016491">
    <property type="term" value="F:oxidoreductase activity"/>
    <property type="evidence" value="ECO:0007669"/>
    <property type="project" value="UniProtKB-KW"/>
</dbReference>
<keyword evidence="6" id="KW-1133">Transmembrane helix</keyword>
<dbReference type="InterPro" id="IPR016166">
    <property type="entry name" value="FAD-bd_PCMH"/>
</dbReference>
<dbReference type="GO" id="GO:0071949">
    <property type="term" value="F:FAD binding"/>
    <property type="evidence" value="ECO:0007669"/>
    <property type="project" value="InterPro"/>
</dbReference>
<reference evidence="9 10" key="1">
    <citation type="journal article" date="2020" name="Genome Biol. Evol.">
        <title>A new high-quality draft genome assembly of the Chinese cordyceps Ophiocordyceps sinensis.</title>
        <authorList>
            <person name="Shu R."/>
            <person name="Zhang J."/>
            <person name="Meng Q."/>
            <person name="Zhang H."/>
            <person name="Zhou G."/>
            <person name="Li M."/>
            <person name="Wu P."/>
            <person name="Zhao Y."/>
            <person name="Chen C."/>
            <person name="Qin Q."/>
        </authorList>
    </citation>
    <scope>NUCLEOTIDE SEQUENCE [LARGE SCALE GENOMIC DNA]</scope>
    <source>
        <strain evidence="9 10">IOZ07</strain>
    </source>
</reference>
<evidence type="ECO:0000259" key="8">
    <source>
        <dbReference type="PROSITE" id="PS51387"/>
    </source>
</evidence>
<keyword evidence="7" id="KW-0732">Signal</keyword>
<feature type="transmembrane region" description="Helical" evidence="6">
    <location>
        <begin position="695"/>
        <end position="714"/>
    </location>
</feature>
<evidence type="ECO:0000256" key="6">
    <source>
        <dbReference type="SAM" id="Phobius"/>
    </source>
</evidence>
<dbReference type="AlphaFoldDB" id="A0A8H4PZG2"/>
<dbReference type="Gene3D" id="3.30.43.10">
    <property type="entry name" value="Uridine Diphospho-n-acetylenolpyruvylglucosamine Reductase, domain 2"/>
    <property type="match status" value="1"/>
</dbReference>
<dbReference type="InterPro" id="IPR016167">
    <property type="entry name" value="FAD-bd_PCMH_sub1"/>
</dbReference>
<dbReference type="InterPro" id="IPR016169">
    <property type="entry name" value="FAD-bd_PCMH_sub2"/>
</dbReference>
<keyword evidence="6" id="KW-0812">Transmembrane</keyword>
<dbReference type="InterPro" id="IPR006094">
    <property type="entry name" value="Oxid_FAD_bind_N"/>
</dbReference>
<proteinExistence type="inferred from homology"/>
<evidence type="ECO:0000256" key="3">
    <source>
        <dbReference type="ARBA" id="ARBA00022630"/>
    </source>
</evidence>
<protein>
    <recommendedName>
        <fullName evidence="8">FAD-binding PCMH-type domain-containing protein</fullName>
    </recommendedName>
</protein>
<name>A0A8H4PZG2_9HYPO</name>
<dbReference type="PANTHER" id="PTHR42973">
    <property type="entry name" value="BINDING OXIDOREDUCTASE, PUTATIVE (AFU_ORTHOLOGUE AFUA_1G17690)-RELATED"/>
    <property type="match status" value="1"/>
</dbReference>
<sequence>MIILHFVTRLLASSAVALTAAEHLASQPRLEVENAIFKHLAPLLSTEATIVLPSSPMAGPLLERVASPRISPGYVAIVEVATESDVQQTIKYANQHGMPFLAVSGGHGNPSMLNMVKDGIQINMRRLNHTRLHANGKTANVGGGTLQSELTAALFDHGKQTVTVACECVSVAGPLLGGGHGILQARHGLAADNLVSARVVLADGSAVDVSAKEHPDLFWAVRGTGHNFGILTSLDIKTYDVGARWTLTTLSFTRDRLEALFNTWNELMEKHEDPGMLALLGAMVRNPSLDSRHPVITLQLFHEGDKTAICDYTAAFRKLKPVADSTIDKIPWASIYKAGGYGLDGFVCRKNQNLIGFPNSFARWDVAAMREGFHLFSELTADPTFAGSLFLLETYGNKGVRAVPEWENAVAPEERRYDILMSPELFWTGDDAAKVDKAIWERVGHELLVEFFQYIGVEKWQPGSSDAAYESVSLESPWLSSGPSSPSILMLSKSSSRSEAGPWRITASPRHGGSACGMQLSVEPLFGDQTACRRATVGGVIQLQGVKLERVLNAPGLVLVANLDIIWTDNLLDHLRLTDDDRRVHIFHHVSFLELQRQSADTLLPPGVGEETLRTLALLFPTADPQTRGWLLRLPSYDGLDARVAQCRRLKTDDRQIDGFPFWRERLTLLKQVFDEAQPQSLVNWWHDRRNGVQWYTFWVAVFVLVLTVFFGLVQSIEGALQTYASFKALQSSPGAGGR</sequence>
<feature type="domain" description="FAD-binding PCMH-type" evidence="8">
    <location>
        <begin position="70"/>
        <end position="241"/>
    </location>
</feature>
<dbReference type="Pfam" id="PF01565">
    <property type="entry name" value="FAD_binding_4"/>
    <property type="match status" value="1"/>
</dbReference>
<feature type="chain" id="PRO_5034304160" description="FAD-binding PCMH-type domain-containing protein" evidence="7">
    <location>
        <begin position="22"/>
        <end position="739"/>
    </location>
</feature>
<evidence type="ECO:0000313" key="9">
    <source>
        <dbReference type="EMBL" id="KAF4513262.1"/>
    </source>
</evidence>
<dbReference type="EMBL" id="JAAVMX010000001">
    <property type="protein sequence ID" value="KAF4513262.1"/>
    <property type="molecule type" value="Genomic_DNA"/>
</dbReference>
<gene>
    <name evidence="9" type="ORF">G6O67_000554</name>
</gene>
<comment type="caution">
    <text evidence="9">The sequence shown here is derived from an EMBL/GenBank/DDBJ whole genome shotgun (WGS) entry which is preliminary data.</text>
</comment>